<feature type="compositionally biased region" description="Basic and acidic residues" evidence="2">
    <location>
        <begin position="111"/>
        <end position="126"/>
    </location>
</feature>
<sequence length="1269" mass="141254">MSEKQAVLNSGENNNEIAGDASASADTTGEHTVSPISETKASHLDENENQKPEDLVSDHETTDHEDEDDLYAPPPPRKNRTTTAAHLVDDPVTTETQNQRCSDISDEDELESRAAEKRESPVDLLHHFASSQSQGQDFPEASEPLLDPQDLAIVSNNAVLEPTSDDNIEIIGSPPVSLQHSDDIGEYASSVDVKNFKTGLKDTITKSTSDNRSMFDDSKRESEQRSEGTINGVSVDAKQPHVQALDVSQALGRSVDTQDSETEEAGLGVTIVDEETVQEPQSAGAEDKPADKEASDSTVVEYDPSVVLVEDPATVDDLEPELISAFSDTSSDESSKFDESPPDSPQESRHDENDIPSTDKSQGAAVFPEIYSGRDEDDQPPAIIAQALTSTFDPIVANDGTEEPASIIGDVTSPNNDPLHHPARSVSPLEEYPQSFALPRFHTDPRIGLVTGMGWDGDSPIGDFETWWRKRRDPRKQVRLRLNSLREKKKEGSTKSKFAVGASKLRDEVTIRDLEEAELELQREAKLAQEAFAKFDAAYYSEPERIVRPKPVRPPKRPLRPIQEDPSLDDIPERPKTALGFRDKEESDFLSMFPAVPRHDKGTNADAGLSNTSSFVEHNEAGETAESYIAEEAPDNAHDAQEESHQFVGNNMYDQYLPNPFDSTIQNAVNPALYDQWQEEGQLVLGSQQALRDKEEERRAAETELLEIRSDFGEVLEMREVPLQEHDDVKKEAWKVAIPPTFTIVEYMTEAGPATGKLQTAEAKKKYVDAGLQTESEQRTEILQTAEERKHVDASIQTEDQPATETSQIVEAREFVDVGLQTDPLPPERSEEDTQLLNHMRRENEEYKEGLGSLQLVLAMRENENGELKQGLQSITEQLAGCENNIVDKTAEVEVRGKTIASLRDQLAQTMGSVVLSQEEKDQLVEHLDGIKKVMTEEILATKQEMAEDEAQTPAFLKSVSSVRRHSKGSFEIGEENQHPEVGKIKAELEEARAKVSELEGRIAAGDGALLSEELDQENETLTRCLDDQRKALKDREDENKLLNASLQNAWDKIKELEARGPPSAEEHTESSDQEIHLACQSQIGMLEAELKKTEEDISALCVALKGERKKGKAPLVDVPYIERGPLQNGNEKPGDSAEDMEILAMCNEKNEDRERSEHLRQQIAIRKIPTSGRQQSPPITTPWSGRVHAMVANVQAGLKIGLGHMRTKSTIKAERLLAVKEIKKRKKEQDLEIKWMKIEDKQKRAEWEKLWFTISGWTRPENSQTDTP</sequence>
<evidence type="ECO:0000313" key="4">
    <source>
        <dbReference type="Proteomes" id="UP000799772"/>
    </source>
</evidence>
<accession>A0A9P4M675</accession>
<feature type="region of interest" description="Disordered" evidence="2">
    <location>
        <begin position="546"/>
        <end position="575"/>
    </location>
</feature>
<feature type="compositionally biased region" description="Polar residues" evidence="2">
    <location>
        <begin position="795"/>
        <end position="807"/>
    </location>
</feature>
<feature type="region of interest" description="Disordered" evidence="2">
    <location>
        <begin position="788"/>
        <end position="807"/>
    </location>
</feature>
<dbReference type="EMBL" id="ML978134">
    <property type="protein sequence ID" value="KAF2094539.1"/>
    <property type="molecule type" value="Genomic_DNA"/>
</dbReference>
<gene>
    <name evidence="3" type="ORF">NA57DRAFT_60573</name>
</gene>
<feature type="region of interest" description="Disordered" evidence="2">
    <location>
        <begin position="395"/>
        <end position="425"/>
    </location>
</feature>
<feature type="compositionally biased region" description="Basic residues" evidence="2">
    <location>
        <begin position="548"/>
        <end position="559"/>
    </location>
</feature>
<proteinExistence type="predicted"/>
<keyword evidence="1" id="KW-0175">Coiled coil</keyword>
<protein>
    <submittedName>
        <fullName evidence="3">Uncharacterized protein</fullName>
    </submittedName>
</protein>
<comment type="caution">
    <text evidence="3">The sequence shown here is derived from an EMBL/GenBank/DDBJ whole genome shotgun (WGS) entry which is preliminary data.</text>
</comment>
<feature type="compositionally biased region" description="Basic and acidic residues" evidence="2">
    <location>
        <begin position="213"/>
        <end position="226"/>
    </location>
</feature>
<keyword evidence="4" id="KW-1185">Reference proteome</keyword>
<dbReference type="OrthoDB" id="1926336at2759"/>
<dbReference type="AlphaFoldDB" id="A0A9P4M675"/>
<feature type="compositionally biased region" description="Polar residues" evidence="2">
    <location>
        <begin position="7"/>
        <end position="16"/>
    </location>
</feature>
<dbReference type="Proteomes" id="UP000799772">
    <property type="component" value="Unassembled WGS sequence"/>
</dbReference>
<name>A0A9P4M675_9PEZI</name>
<organism evidence="3 4">
    <name type="scientific">Rhizodiscina lignyota</name>
    <dbReference type="NCBI Taxonomy" id="1504668"/>
    <lineage>
        <taxon>Eukaryota</taxon>
        <taxon>Fungi</taxon>
        <taxon>Dikarya</taxon>
        <taxon>Ascomycota</taxon>
        <taxon>Pezizomycotina</taxon>
        <taxon>Dothideomycetes</taxon>
        <taxon>Pleosporomycetidae</taxon>
        <taxon>Aulographales</taxon>
        <taxon>Rhizodiscinaceae</taxon>
        <taxon>Rhizodiscina</taxon>
    </lineage>
</organism>
<evidence type="ECO:0000313" key="3">
    <source>
        <dbReference type="EMBL" id="KAF2094539.1"/>
    </source>
</evidence>
<feature type="region of interest" description="Disordered" evidence="2">
    <location>
        <begin position="203"/>
        <end position="380"/>
    </location>
</feature>
<evidence type="ECO:0000256" key="2">
    <source>
        <dbReference type="SAM" id="MobiDB-lite"/>
    </source>
</evidence>
<feature type="compositionally biased region" description="Polar residues" evidence="2">
    <location>
        <begin position="24"/>
        <end position="39"/>
    </location>
</feature>
<reference evidence="3" key="1">
    <citation type="journal article" date="2020" name="Stud. Mycol.">
        <title>101 Dothideomycetes genomes: a test case for predicting lifestyles and emergence of pathogens.</title>
        <authorList>
            <person name="Haridas S."/>
            <person name="Albert R."/>
            <person name="Binder M."/>
            <person name="Bloem J."/>
            <person name="Labutti K."/>
            <person name="Salamov A."/>
            <person name="Andreopoulos B."/>
            <person name="Baker S."/>
            <person name="Barry K."/>
            <person name="Bills G."/>
            <person name="Bluhm B."/>
            <person name="Cannon C."/>
            <person name="Castanera R."/>
            <person name="Culley D."/>
            <person name="Daum C."/>
            <person name="Ezra D."/>
            <person name="Gonzalez J."/>
            <person name="Henrissat B."/>
            <person name="Kuo A."/>
            <person name="Liang C."/>
            <person name="Lipzen A."/>
            <person name="Lutzoni F."/>
            <person name="Magnuson J."/>
            <person name="Mondo S."/>
            <person name="Nolan M."/>
            <person name="Ohm R."/>
            <person name="Pangilinan J."/>
            <person name="Park H.-J."/>
            <person name="Ramirez L."/>
            <person name="Alfaro M."/>
            <person name="Sun H."/>
            <person name="Tritt A."/>
            <person name="Yoshinaga Y."/>
            <person name="Zwiers L.-H."/>
            <person name="Turgeon B."/>
            <person name="Goodwin S."/>
            <person name="Spatafora J."/>
            <person name="Crous P."/>
            <person name="Grigoriev I."/>
        </authorList>
    </citation>
    <scope>NUCLEOTIDE SEQUENCE</scope>
    <source>
        <strain evidence="3">CBS 133067</strain>
    </source>
</reference>
<evidence type="ECO:0000256" key="1">
    <source>
        <dbReference type="SAM" id="Coils"/>
    </source>
</evidence>
<feature type="compositionally biased region" description="Basic and acidic residues" evidence="2">
    <location>
        <begin position="285"/>
        <end position="295"/>
    </location>
</feature>
<feature type="region of interest" description="Disordered" evidence="2">
    <location>
        <begin position="1"/>
        <end position="143"/>
    </location>
</feature>
<feature type="compositionally biased region" description="Polar residues" evidence="2">
    <location>
        <begin position="93"/>
        <end position="102"/>
    </location>
</feature>
<feature type="compositionally biased region" description="Basic and acidic residues" evidence="2">
    <location>
        <begin position="40"/>
        <end position="62"/>
    </location>
</feature>
<feature type="coiled-coil region" evidence="1">
    <location>
        <begin position="684"/>
        <end position="711"/>
    </location>
</feature>